<evidence type="ECO:0000259" key="2">
    <source>
        <dbReference type="SMART" id="SM00954"/>
    </source>
</evidence>
<evidence type="ECO:0000313" key="3">
    <source>
        <dbReference type="EMBL" id="GAA5188336.1"/>
    </source>
</evidence>
<keyword evidence="4" id="KW-1185">Reference proteome</keyword>
<dbReference type="PANTHER" id="PTHR47837:SF1">
    <property type="entry name" value="GTP PYROPHOSPHOKINASE YJBM"/>
    <property type="match status" value="1"/>
</dbReference>
<accession>A0ABP9RWZ4</accession>
<protein>
    <recommendedName>
        <fullName evidence="2">RelA/SpoT domain-containing protein</fullName>
    </recommendedName>
</protein>
<dbReference type="PANTHER" id="PTHR47837">
    <property type="entry name" value="GTP PYROPHOSPHOKINASE YJBM"/>
    <property type="match status" value="1"/>
</dbReference>
<dbReference type="InterPro" id="IPR052366">
    <property type="entry name" value="GTP_Pyrophosphokinase"/>
</dbReference>
<name>A0ABP9RWZ4_9GAMM</name>
<organism evidence="3 4">
    <name type="scientific">Ferrimonas gelatinilytica</name>
    <dbReference type="NCBI Taxonomy" id="1255257"/>
    <lineage>
        <taxon>Bacteria</taxon>
        <taxon>Pseudomonadati</taxon>
        <taxon>Pseudomonadota</taxon>
        <taxon>Gammaproteobacteria</taxon>
        <taxon>Alteromonadales</taxon>
        <taxon>Ferrimonadaceae</taxon>
        <taxon>Ferrimonas</taxon>
    </lineage>
</organism>
<feature type="compositionally biased region" description="Polar residues" evidence="1">
    <location>
        <begin position="237"/>
        <end position="246"/>
    </location>
</feature>
<feature type="domain" description="RelA/SpoT" evidence="2">
    <location>
        <begin position="59"/>
        <end position="190"/>
    </location>
</feature>
<dbReference type="Pfam" id="PF04607">
    <property type="entry name" value="RelA_SpoT"/>
    <property type="match status" value="1"/>
</dbReference>
<dbReference type="CDD" id="cd05399">
    <property type="entry name" value="NT_Rel-Spo_like"/>
    <property type="match status" value="1"/>
</dbReference>
<dbReference type="Gene3D" id="3.30.460.10">
    <property type="entry name" value="Beta Polymerase, domain 2"/>
    <property type="match status" value="1"/>
</dbReference>
<dbReference type="Proteomes" id="UP001501600">
    <property type="component" value="Unassembled WGS sequence"/>
</dbReference>
<dbReference type="EMBL" id="BAABLF010000005">
    <property type="protein sequence ID" value="GAA5188336.1"/>
    <property type="molecule type" value="Genomic_DNA"/>
</dbReference>
<sequence length="246" mass="27644">MSSTEQAVAWTRAAVMQFYQHQGESLEQVRALLQIRLDQLARAYCRRHRLPPEAVWVLTRVKPLTSVLSKLARKGWPRFESPTDVLADIIGARVVCWFVDDCNGMLALISSSKHLRFEREVEDYIRHPKASGYRAIHLTAHVSYDCVQGDEAAAKIVAAEIPAEIQVRSKLQDAWGDITHEFHYKAKGQGLEQQAYEQVLAEIAARLAEEDGALMQIRNAYQRLATAPEHGHESTRLSDTGSPSKG</sequence>
<comment type="caution">
    <text evidence="3">The sequence shown here is derived from an EMBL/GenBank/DDBJ whole genome shotgun (WGS) entry which is preliminary data.</text>
</comment>
<evidence type="ECO:0000256" key="1">
    <source>
        <dbReference type="SAM" id="MobiDB-lite"/>
    </source>
</evidence>
<dbReference type="SMART" id="SM00954">
    <property type="entry name" value="RelA_SpoT"/>
    <property type="match status" value="1"/>
</dbReference>
<proteinExistence type="predicted"/>
<dbReference type="InterPro" id="IPR043519">
    <property type="entry name" value="NT_sf"/>
</dbReference>
<gene>
    <name evidence="3" type="ORF">GCM10025772_08130</name>
</gene>
<reference evidence="4" key="1">
    <citation type="journal article" date="2019" name="Int. J. Syst. Evol. Microbiol.">
        <title>The Global Catalogue of Microorganisms (GCM) 10K type strain sequencing project: providing services to taxonomists for standard genome sequencing and annotation.</title>
        <authorList>
            <consortium name="The Broad Institute Genomics Platform"/>
            <consortium name="The Broad Institute Genome Sequencing Center for Infectious Disease"/>
            <person name="Wu L."/>
            <person name="Ma J."/>
        </authorList>
    </citation>
    <scope>NUCLEOTIDE SEQUENCE [LARGE SCALE GENOMIC DNA]</scope>
    <source>
        <strain evidence="4">JCM 18720</strain>
    </source>
</reference>
<dbReference type="InterPro" id="IPR007685">
    <property type="entry name" value="RelA_SpoT"/>
</dbReference>
<feature type="region of interest" description="Disordered" evidence="1">
    <location>
        <begin position="225"/>
        <end position="246"/>
    </location>
</feature>
<dbReference type="RefSeq" id="WP_345315764.1">
    <property type="nucleotide sequence ID" value="NZ_BAABLF010000005.1"/>
</dbReference>
<evidence type="ECO:0000313" key="4">
    <source>
        <dbReference type="Proteomes" id="UP001501600"/>
    </source>
</evidence>
<dbReference type="SUPFAM" id="SSF81301">
    <property type="entry name" value="Nucleotidyltransferase"/>
    <property type="match status" value="1"/>
</dbReference>